<dbReference type="Proteomes" id="UP000215215">
    <property type="component" value="Unassembled WGS sequence"/>
</dbReference>
<proteinExistence type="predicted"/>
<gene>
    <name evidence="1" type="ORF">CH333_01725</name>
</gene>
<name>A0A235BXU8_UNCW3</name>
<protein>
    <recommendedName>
        <fullName evidence="3">DUF2442 domain-containing protein</fullName>
    </recommendedName>
</protein>
<dbReference type="AlphaFoldDB" id="A0A235BXU8"/>
<dbReference type="InterPro" id="IPR018841">
    <property type="entry name" value="DUF2442"/>
</dbReference>
<evidence type="ECO:0000313" key="2">
    <source>
        <dbReference type="Proteomes" id="UP000215215"/>
    </source>
</evidence>
<evidence type="ECO:0008006" key="3">
    <source>
        <dbReference type="Google" id="ProtNLM"/>
    </source>
</evidence>
<sequence>MNTSAVIKPITVFATDVRFSNEVIQVYLSDGRVVSVPIEWFPALRDATEEQRNKWRLIGRGVGIHWEEIDEDLFVDGLLKH</sequence>
<dbReference type="Gene3D" id="3.30.2020.40">
    <property type="entry name" value="Uncharacterised protein PF10387, DUF2442"/>
    <property type="match status" value="1"/>
</dbReference>
<comment type="caution">
    <text evidence="1">The sequence shown here is derived from an EMBL/GenBank/DDBJ whole genome shotgun (WGS) entry which is preliminary data.</text>
</comment>
<accession>A0A235BXU8</accession>
<organism evidence="1 2">
    <name type="scientific">candidate division WOR-3 bacterium JGI_Cruoil_03_44_89</name>
    <dbReference type="NCBI Taxonomy" id="1973748"/>
    <lineage>
        <taxon>Bacteria</taxon>
        <taxon>Bacteria division WOR-3</taxon>
    </lineage>
</organism>
<reference evidence="1 2" key="1">
    <citation type="submission" date="2017-07" db="EMBL/GenBank/DDBJ databases">
        <title>Recovery of genomes from metagenomes via a dereplication, aggregation, and scoring strategy.</title>
        <authorList>
            <person name="Sieber C.M."/>
            <person name="Probst A.J."/>
            <person name="Sharrar A."/>
            <person name="Thomas B.C."/>
            <person name="Hess M."/>
            <person name="Tringe S.G."/>
            <person name="Banfield J.F."/>
        </authorList>
    </citation>
    <scope>NUCLEOTIDE SEQUENCE [LARGE SCALE GENOMIC DNA]</scope>
    <source>
        <strain evidence="1">JGI_Cruoil_03_44_89</strain>
    </source>
</reference>
<dbReference type="EMBL" id="NOZQ01000030">
    <property type="protein sequence ID" value="OYD17168.1"/>
    <property type="molecule type" value="Genomic_DNA"/>
</dbReference>
<evidence type="ECO:0000313" key="1">
    <source>
        <dbReference type="EMBL" id="OYD17168.1"/>
    </source>
</evidence>
<dbReference type="Pfam" id="PF10387">
    <property type="entry name" value="DUF2442"/>
    <property type="match status" value="1"/>
</dbReference>